<keyword evidence="2" id="KW-0575">Peroxidase</keyword>
<evidence type="ECO:0000313" key="10">
    <source>
        <dbReference type="Proteomes" id="UP000073492"/>
    </source>
</evidence>
<evidence type="ECO:0000256" key="1">
    <source>
        <dbReference type="ARBA" id="ARBA00001970"/>
    </source>
</evidence>
<dbReference type="GO" id="GO:0046872">
    <property type="term" value="F:metal ion binding"/>
    <property type="evidence" value="ECO:0007669"/>
    <property type="project" value="UniProtKB-KW"/>
</dbReference>
<evidence type="ECO:0000256" key="3">
    <source>
        <dbReference type="ARBA" id="ARBA00022617"/>
    </source>
</evidence>
<name>A0A139I6M9_9PEZI</name>
<evidence type="ECO:0000256" key="4">
    <source>
        <dbReference type="ARBA" id="ARBA00022723"/>
    </source>
</evidence>
<keyword evidence="5" id="KW-0560">Oxidoreductase</keyword>
<comment type="similarity">
    <text evidence="7">Belongs to the chloroperoxidase family.</text>
</comment>
<organism evidence="9 10">
    <name type="scientific">Pseudocercospora musae</name>
    <dbReference type="NCBI Taxonomy" id="113226"/>
    <lineage>
        <taxon>Eukaryota</taxon>
        <taxon>Fungi</taxon>
        <taxon>Dikarya</taxon>
        <taxon>Ascomycota</taxon>
        <taxon>Pezizomycotina</taxon>
        <taxon>Dothideomycetes</taxon>
        <taxon>Dothideomycetidae</taxon>
        <taxon>Mycosphaerellales</taxon>
        <taxon>Mycosphaerellaceae</taxon>
        <taxon>Pseudocercospora</taxon>
    </lineage>
</organism>
<dbReference type="PROSITE" id="PS51405">
    <property type="entry name" value="HEME_HALOPEROXIDASE"/>
    <property type="match status" value="1"/>
</dbReference>
<reference evidence="9 10" key="1">
    <citation type="submission" date="2015-07" db="EMBL/GenBank/DDBJ databases">
        <title>Comparative genomics of the Sigatoka disease complex on banana suggests a link between parallel evolutionary changes in Pseudocercospora fijiensis and Pseudocercospora eumusae and increased virulence on the banana host.</title>
        <authorList>
            <person name="Chang T.-C."/>
            <person name="Salvucci A."/>
            <person name="Crous P.W."/>
            <person name="Stergiopoulos I."/>
        </authorList>
    </citation>
    <scope>NUCLEOTIDE SEQUENCE [LARGE SCALE GENOMIC DNA]</scope>
    <source>
        <strain evidence="9 10">CBS 116634</strain>
    </source>
</reference>
<sequence>MDRKPHLAQPSFSIGGNDKEAQNLLGNLLGLLGSPRGLDHSHNFIEADSSPARDDLYVTGNPVTINLTKFVKLYDLVPEDSKQTFTLQVMSDFAEVRWKETIGTNPHFYYGPVTGMLASNTGYCFIGNLLANYSVENPSGALTHDILKNFFGVSGDRFNFTYQAGHDRIPENRYKTTVDYGLVQLNLDVVYFVTRYPHFASVGGNVGKVNSFTGVDLADPAGGVLNGLDLLKSNNLLCFVLEVVNFAGERLVREVYLASCIANISAAPITSTIS</sequence>
<gene>
    <name evidence="9" type="ORF">AC579_7840</name>
</gene>
<keyword evidence="3" id="KW-0349">Heme</keyword>
<keyword evidence="6" id="KW-0408">Iron</keyword>
<feature type="domain" description="Heme haloperoxidase family profile" evidence="8">
    <location>
        <begin position="1"/>
        <end position="187"/>
    </location>
</feature>
<evidence type="ECO:0000256" key="6">
    <source>
        <dbReference type="ARBA" id="ARBA00023004"/>
    </source>
</evidence>
<keyword evidence="4" id="KW-0479">Metal-binding</keyword>
<evidence type="ECO:0000256" key="7">
    <source>
        <dbReference type="ARBA" id="ARBA00025795"/>
    </source>
</evidence>
<dbReference type="InterPro" id="IPR036851">
    <property type="entry name" value="Chloroperoxidase-like_sf"/>
</dbReference>
<comment type="cofactor">
    <cofactor evidence="1">
        <name>heme b</name>
        <dbReference type="ChEBI" id="CHEBI:60344"/>
    </cofactor>
</comment>
<dbReference type="Gene3D" id="1.10.489.10">
    <property type="entry name" value="Chloroperoxidase-like"/>
    <property type="match status" value="1"/>
</dbReference>
<dbReference type="Proteomes" id="UP000073492">
    <property type="component" value="Unassembled WGS sequence"/>
</dbReference>
<keyword evidence="10" id="KW-1185">Reference proteome</keyword>
<dbReference type="OrthoDB" id="407298at2759"/>
<evidence type="ECO:0000259" key="8">
    <source>
        <dbReference type="PROSITE" id="PS51405"/>
    </source>
</evidence>
<accession>A0A139I6M9</accession>
<evidence type="ECO:0000256" key="5">
    <source>
        <dbReference type="ARBA" id="ARBA00023002"/>
    </source>
</evidence>
<evidence type="ECO:0000256" key="2">
    <source>
        <dbReference type="ARBA" id="ARBA00022559"/>
    </source>
</evidence>
<comment type="caution">
    <text evidence="9">The sequence shown here is derived from an EMBL/GenBank/DDBJ whole genome shotgun (WGS) entry which is preliminary data.</text>
</comment>
<proteinExistence type="inferred from homology"/>
<dbReference type="Pfam" id="PF01328">
    <property type="entry name" value="Peroxidase_2"/>
    <property type="match status" value="1"/>
</dbReference>
<protein>
    <recommendedName>
        <fullName evidence="8">Heme haloperoxidase family profile domain-containing protein</fullName>
    </recommendedName>
</protein>
<dbReference type="AlphaFoldDB" id="A0A139I6M9"/>
<dbReference type="PANTHER" id="PTHR33577">
    <property type="entry name" value="STERIGMATOCYSTIN BIOSYNTHESIS PEROXIDASE STCC-RELATED"/>
    <property type="match status" value="1"/>
</dbReference>
<dbReference type="GO" id="GO:0004601">
    <property type="term" value="F:peroxidase activity"/>
    <property type="evidence" value="ECO:0007669"/>
    <property type="project" value="UniProtKB-KW"/>
</dbReference>
<evidence type="ECO:0000313" key="9">
    <source>
        <dbReference type="EMBL" id="KXT10410.1"/>
    </source>
</evidence>
<dbReference type="EMBL" id="LFZO01000263">
    <property type="protein sequence ID" value="KXT10410.1"/>
    <property type="molecule type" value="Genomic_DNA"/>
</dbReference>
<dbReference type="InterPro" id="IPR000028">
    <property type="entry name" value="Chloroperoxidase"/>
</dbReference>
<dbReference type="PANTHER" id="PTHR33577:SF16">
    <property type="entry name" value="HEME HALOPEROXIDASE FAMILY PROFILE DOMAIN-CONTAINING PROTEIN"/>
    <property type="match status" value="1"/>
</dbReference>